<evidence type="ECO:0000256" key="1">
    <source>
        <dbReference type="SAM" id="MobiDB-lite"/>
    </source>
</evidence>
<dbReference type="AlphaFoldDB" id="A0A9Q1IZK0"/>
<gene>
    <name evidence="3" type="ORF">SKAU_G00157320</name>
</gene>
<comment type="caution">
    <text evidence="3">The sequence shown here is derived from an EMBL/GenBank/DDBJ whole genome shotgun (WGS) entry which is preliminary data.</text>
</comment>
<dbReference type="InterPro" id="IPR013830">
    <property type="entry name" value="SGNH_hydro"/>
</dbReference>
<dbReference type="Gene3D" id="3.40.50.12700">
    <property type="match status" value="1"/>
</dbReference>
<feature type="region of interest" description="Disordered" evidence="1">
    <location>
        <begin position="48"/>
        <end position="78"/>
    </location>
</feature>
<name>A0A9Q1IZK0_SYNKA</name>
<protein>
    <recommendedName>
        <fullName evidence="2">SGNH hydrolase-type esterase domain-containing protein</fullName>
    </recommendedName>
</protein>
<keyword evidence="4" id="KW-1185">Reference proteome</keyword>
<dbReference type="Gene3D" id="3.40.50.12690">
    <property type="match status" value="1"/>
</dbReference>
<dbReference type="EMBL" id="JAINUF010000005">
    <property type="protein sequence ID" value="KAJ8359207.1"/>
    <property type="molecule type" value="Genomic_DNA"/>
</dbReference>
<evidence type="ECO:0000259" key="2">
    <source>
        <dbReference type="Pfam" id="PF13472"/>
    </source>
</evidence>
<dbReference type="Proteomes" id="UP001152622">
    <property type="component" value="Chromosome 5"/>
</dbReference>
<evidence type="ECO:0000313" key="3">
    <source>
        <dbReference type="EMBL" id="KAJ8359207.1"/>
    </source>
</evidence>
<proteinExistence type="predicted"/>
<dbReference type="Pfam" id="PF13472">
    <property type="entry name" value="Lipase_GDSL_2"/>
    <property type="match status" value="1"/>
</dbReference>
<dbReference type="SUPFAM" id="SSF52266">
    <property type="entry name" value="SGNH hydrolase"/>
    <property type="match status" value="1"/>
</dbReference>
<dbReference type="OrthoDB" id="8957202at2759"/>
<organism evidence="3 4">
    <name type="scientific">Synaphobranchus kaupii</name>
    <name type="common">Kaup's arrowtooth eel</name>
    <dbReference type="NCBI Taxonomy" id="118154"/>
    <lineage>
        <taxon>Eukaryota</taxon>
        <taxon>Metazoa</taxon>
        <taxon>Chordata</taxon>
        <taxon>Craniata</taxon>
        <taxon>Vertebrata</taxon>
        <taxon>Euteleostomi</taxon>
        <taxon>Actinopterygii</taxon>
        <taxon>Neopterygii</taxon>
        <taxon>Teleostei</taxon>
        <taxon>Anguilliformes</taxon>
        <taxon>Synaphobranchidae</taxon>
        <taxon>Synaphobranchus</taxon>
    </lineage>
</organism>
<sequence length="265" mass="29278">MLQDEILRLLEIIRALQEGERERETAEGSSLHHSNSFSALYHDVPAPHSTNLLSDRPSQRHRHPRPIAADGARRCSTPPRVGARAAAAFNGAEDIRPAQGCPESYTGGLLIVGSSIVRDVDVPGGKTICFPGARVSDINKQVPSVLKQHPSAHTLIIHVGFNDIRLCCSLQLKRDFEELWDTLSGTGKHFLISGPLAVKGRDSESFSRLLSLDNWLRSFCTATGIDYIENFDTYWNKPHLLKRDGLHPNSKGAKLLSTNYVEALK</sequence>
<accession>A0A9Q1IZK0</accession>
<feature type="domain" description="SGNH hydrolase-type esterase" evidence="2">
    <location>
        <begin position="130"/>
        <end position="254"/>
    </location>
</feature>
<evidence type="ECO:0000313" key="4">
    <source>
        <dbReference type="Proteomes" id="UP001152622"/>
    </source>
</evidence>
<reference evidence="3" key="1">
    <citation type="journal article" date="2023" name="Science">
        <title>Genome structures resolve the early diversification of teleost fishes.</title>
        <authorList>
            <person name="Parey E."/>
            <person name="Louis A."/>
            <person name="Montfort J."/>
            <person name="Bouchez O."/>
            <person name="Roques C."/>
            <person name="Iampietro C."/>
            <person name="Lluch J."/>
            <person name="Castinel A."/>
            <person name="Donnadieu C."/>
            <person name="Desvignes T."/>
            <person name="Floi Bucao C."/>
            <person name="Jouanno E."/>
            <person name="Wen M."/>
            <person name="Mejri S."/>
            <person name="Dirks R."/>
            <person name="Jansen H."/>
            <person name="Henkel C."/>
            <person name="Chen W.J."/>
            <person name="Zahm M."/>
            <person name="Cabau C."/>
            <person name="Klopp C."/>
            <person name="Thompson A.W."/>
            <person name="Robinson-Rechavi M."/>
            <person name="Braasch I."/>
            <person name="Lecointre G."/>
            <person name="Bobe J."/>
            <person name="Postlethwait J.H."/>
            <person name="Berthelot C."/>
            <person name="Roest Crollius H."/>
            <person name="Guiguen Y."/>
        </authorList>
    </citation>
    <scope>NUCLEOTIDE SEQUENCE</scope>
    <source>
        <strain evidence="3">WJC10195</strain>
    </source>
</reference>